<dbReference type="EMBL" id="CAJVQA010000405">
    <property type="protein sequence ID" value="CAG8473182.1"/>
    <property type="molecule type" value="Genomic_DNA"/>
</dbReference>
<reference evidence="1" key="1">
    <citation type="submission" date="2021-06" db="EMBL/GenBank/DDBJ databases">
        <authorList>
            <person name="Kallberg Y."/>
            <person name="Tangrot J."/>
            <person name="Rosling A."/>
        </authorList>
    </citation>
    <scope>NUCLEOTIDE SEQUENCE</scope>
    <source>
        <strain evidence="1">FL966</strain>
    </source>
</reference>
<comment type="caution">
    <text evidence="1">The sequence shown here is derived from an EMBL/GenBank/DDBJ whole genome shotgun (WGS) entry which is preliminary data.</text>
</comment>
<evidence type="ECO:0000313" key="1">
    <source>
        <dbReference type="EMBL" id="CAG8473182.1"/>
    </source>
</evidence>
<proteinExistence type="predicted"/>
<dbReference type="Proteomes" id="UP000789759">
    <property type="component" value="Unassembled WGS sequence"/>
</dbReference>
<dbReference type="AlphaFoldDB" id="A0A9N8W2V9"/>
<evidence type="ECO:0000313" key="2">
    <source>
        <dbReference type="Proteomes" id="UP000789759"/>
    </source>
</evidence>
<organism evidence="1 2">
    <name type="scientific">Cetraspora pellucida</name>
    <dbReference type="NCBI Taxonomy" id="1433469"/>
    <lineage>
        <taxon>Eukaryota</taxon>
        <taxon>Fungi</taxon>
        <taxon>Fungi incertae sedis</taxon>
        <taxon>Mucoromycota</taxon>
        <taxon>Glomeromycotina</taxon>
        <taxon>Glomeromycetes</taxon>
        <taxon>Diversisporales</taxon>
        <taxon>Gigasporaceae</taxon>
        <taxon>Cetraspora</taxon>
    </lineage>
</organism>
<sequence>MSNIIVNKYKHKLKYIANINSMHSIFAVSVRKYSKIKLVIVSRQVLSY</sequence>
<name>A0A9N8W2V9_9GLOM</name>
<accession>A0A9N8W2V9</accession>
<protein>
    <submittedName>
        <fullName evidence="1">23144_t:CDS:1</fullName>
    </submittedName>
</protein>
<keyword evidence="2" id="KW-1185">Reference proteome</keyword>
<gene>
    <name evidence="1" type="ORF">CPELLU_LOCUS1173</name>
</gene>